<comment type="caution">
    <text evidence="1">The sequence shown here is derived from an EMBL/GenBank/DDBJ whole genome shotgun (WGS) entry which is preliminary data.</text>
</comment>
<sequence length="183" mass="20689">MEEEPLFRHKLADELKMSPWAAFYWECAPVSLQTAKKRLFEFVIKEASHLENAWVDTESFAKYLKPLQGKPAAATFPNLGGSSTLVSPAQDAKMTAEDYKHIGSFLRKASATQHDVVLKAVGDALRERLTRDPKAPFWLNTEGSGVAWLHVRIDPTPKYYHHRPYRSKEYGLSSETCESSSLC</sequence>
<proteinExistence type="predicted"/>
<evidence type="ECO:0000313" key="1">
    <source>
        <dbReference type="EMBL" id="CAE7455465.1"/>
    </source>
</evidence>
<gene>
    <name evidence="1" type="primary">CPK1</name>
    <name evidence="1" type="ORF">SNEC2469_LOCUS12662</name>
</gene>
<evidence type="ECO:0000313" key="2">
    <source>
        <dbReference type="Proteomes" id="UP000601435"/>
    </source>
</evidence>
<protein>
    <submittedName>
        <fullName evidence="1">CPK1 protein</fullName>
    </submittedName>
</protein>
<dbReference type="OrthoDB" id="411235at2759"/>
<dbReference type="AlphaFoldDB" id="A0A812RXW8"/>
<keyword evidence="2" id="KW-1185">Reference proteome</keyword>
<reference evidence="1" key="1">
    <citation type="submission" date="2021-02" db="EMBL/GenBank/DDBJ databases">
        <authorList>
            <person name="Dougan E. K."/>
            <person name="Rhodes N."/>
            <person name="Thang M."/>
            <person name="Chan C."/>
        </authorList>
    </citation>
    <scope>NUCLEOTIDE SEQUENCE</scope>
</reference>
<name>A0A812RXW8_9DINO</name>
<dbReference type="Proteomes" id="UP000601435">
    <property type="component" value="Unassembled WGS sequence"/>
</dbReference>
<dbReference type="Pfam" id="PF22086">
    <property type="entry name" value="DUF6940"/>
    <property type="match status" value="1"/>
</dbReference>
<dbReference type="EMBL" id="CAJNJA010020123">
    <property type="protein sequence ID" value="CAE7455465.1"/>
    <property type="molecule type" value="Genomic_DNA"/>
</dbReference>
<dbReference type="InterPro" id="IPR054220">
    <property type="entry name" value="DUF6940"/>
</dbReference>
<organism evidence="1 2">
    <name type="scientific">Symbiodinium necroappetens</name>
    <dbReference type="NCBI Taxonomy" id="1628268"/>
    <lineage>
        <taxon>Eukaryota</taxon>
        <taxon>Sar</taxon>
        <taxon>Alveolata</taxon>
        <taxon>Dinophyceae</taxon>
        <taxon>Suessiales</taxon>
        <taxon>Symbiodiniaceae</taxon>
        <taxon>Symbiodinium</taxon>
    </lineage>
</organism>
<accession>A0A812RXW8</accession>